<protein>
    <recommendedName>
        <fullName evidence="3">DUF2264 domain-containing protein</fullName>
    </recommendedName>
</protein>
<evidence type="ECO:0000313" key="2">
    <source>
        <dbReference type="Proteomes" id="UP000738126"/>
    </source>
</evidence>
<evidence type="ECO:0000313" key="1">
    <source>
        <dbReference type="EMBL" id="MBK1725564.1"/>
    </source>
</evidence>
<gene>
    <name evidence="1" type="ORF">CKO13_00675</name>
</gene>
<name>A0ABS1E3Z9_9GAMM</name>
<keyword evidence="2" id="KW-1185">Reference proteome</keyword>
<dbReference type="EMBL" id="NRSH01000003">
    <property type="protein sequence ID" value="MBK1725564.1"/>
    <property type="molecule type" value="Genomic_DNA"/>
</dbReference>
<comment type="caution">
    <text evidence="1">The sequence shown here is derived from an EMBL/GenBank/DDBJ whole genome shotgun (WGS) entry which is preliminary data.</text>
</comment>
<reference evidence="1 2" key="1">
    <citation type="journal article" date="2020" name="Microorganisms">
        <title>Osmotic Adaptation and Compatible Solute Biosynthesis of Phototrophic Bacteria as Revealed from Genome Analyses.</title>
        <authorList>
            <person name="Imhoff J.F."/>
            <person name="Rahn T."/>
            <person name="Kunzel S."/>
            <person name="Keller A."/>
            <person name="Neulinger S.C."/>
        </authorList>
    </citation>
    <scope>NUCLEOTIDE SEQUENCE [LARGE SCALE GENOMIC DNA]</scope>
    <source>
        <strain evidence="1 2">DSM 15116</strain>
    </source>
</reference>
<dbReference type="Proteomes" id="UP000738126">
    <property type="component" value="Unassembled WGS sequence"/>
</dbReference>
<evidence type="ECO:0008006" key="3">
    <source>
        <dbReference type="Google" id="ProtNLM"/>
    </source>
</evidence>
<sequence>MAEPVPIDPSNPGEVLACAGLTWLIAREAPEAECGFEPAGGNWYFHAPFQPRALTELVAEDPQEGAQEVMLGDLRLDWWQPDYGLNPGFKFWAGQQSPRSVLTNLIRAARAGDPAAWVSEQAPTSGNFGVDPQGNWHSLRLGWSVNEHRHLQHLRRPYVELLAFLALQRFPVQGDRETGFRYALWAPAPLTLAPLAFAGTSHLSHGMWATEIEDTGSDKYKQLKPAHFIGE</sequence>
<accession>A0ABS1E3Z9</accession>
<proteinExistence type="predicted"/>
<organism evidence="1 2">
    <name type="scientific">Halorhodospira neutriphila</name>
    <dbReference type="NCBI Taxonomy" id="168379"/>
    <lineage>
        <taxon>Bacteria</taxon>
        <taxon>Pseudomonadati</taxon>
        <taxon>Pseudomonadota</taxon>
        <taxon>Gammaproteobacteria</taxon>
        <taxon>Chromatiales</taxon>
        <taxon>Ectothiorhodospiraceae</taxon>
        <taxon>Halorhodospira</taxon>
    </lineage>
</organism>
<dbReference type="RefSeq" id="WP_200255829.1">
    <property type="nucleotide sequence ID" value="NZ_NRSH01000003.1"/>
</dbReference>